<dbReference type="Pfam" id="PF09552">
    <property type="entry name" value="RE_BstXI"/>
    <property type="match status" value="1"/>
</dbReference>
<evidence type="ECO:0000313" key="1">
    <source>
        <dbReference type="EMBL" id="CAD0002323.1"/>
    </source>
</evidence>
<dbReference type="InterPro" id="IPR018578">
    <property type="entry name" value="Restrct_endonuc_II_BstXI"/>
</dbReference>
<comment type="caution">
    <text evidence="1">The sequence shown here is derived from an EMBL/GenBank/DDBJ whole genome shotgun (WGS) entry which is preliminary data.</text>
</comment>
<organism evidence="1 2">
    <name type="scientific">Flavobacterium chungangense</name>
    <dbReference type="NCBI Taxonomy" id="554283"/>
    <lineage>
        <taxon>Bacteria</taxon>
        <taxon>Pseudomonadati</taxon>
        <taxon>Bacteroidota</taxon>
        <taxon>Flavobacteriia</taxon>
        <taxon>Flavobacteriales</taxon>
        <taxon>Flavobacteriaceae</taxon>
        <taxon>Flavobacterium</taxon>
    </lineage>
</organism>
<dbReference type="AlphaFoldDB" id="A0A6V6YSA4"/>
<keyword evidence="2" id="KW-1185">Reference proteome</keyword>
<evidence type="ECO:0008006" key="3">
    <source>
        <dbReference type="Google" id="ProtNLM"/>
    </source>
</evidence>
<accession>A0A6V6YSA4</accession>
<protein>
    <recommendedName>
        <fullName evidence="3">Restriction endonuclease</fullName>
    </recommendedName>
</protein>
<dbReference type="RefSeq" id="WP_031455401.1">
    <property type="nucleotide sequence ID" value="NZ_CAIJDO010000087.1"/>
</dbReference>
<dbReference type="EMBL" id="CAIJDO010000087">
    <property type="protein sequence ID" value="CAD0002323.1"/>
    <property type="molecule type" value="Genomic_DNA"/>
</dbReference>
<proteinExistence type="predicted"/>
<dbReference type="Proteomes" id="UP000556700">
    <property type="component" value="Unassembled WGS sequence"/>
</dbReference>
<name>A0A6V6YSA4_9FLAO</name>
<gene>
    <name evidence="1" type="ORF">FLACHUCJ7_00928</name>
</gene>
<sequence length="326" mass="37549">MSKKKIPSLPKLLKSKIYKTGQTRGADDDVIFQNRVNRNSTVLIPYDFFDLTSQAPDNEGKFENGFIVLINPVDYFWKENFEIEMMSKGLELGKNAILFYETRQQWNEYNPINKKLKPATNRTEPLGGVFVARVPSTTSSGDEKISYGFNISKLKGAGIRVYEYASKEVMKDCQDQLEYLFWLCFDSEKVALEAGMSIEQIKERKSYIEEVCKERKLSEHKLLKENRMIDNNENTVCPLCLEKLKGIGFLSRLVQAEGRIVPDLTVTEINLFHIKELRTGAFNHKPYNLGWGHHHCNVVCKDSGIIDTLKWMKIIVDKNLNEGIEF</sequence>
<reference evidence="1 2" key="1">
    <citation type="submission" date="2020-06" db="EMBL/GenBank/DDBJ databases">
        <authorList>
            <person name="Criscuolo A."/>
        </authorList>
    </citation>
    <scope>NUCLEOTIDE SEQUENCE [LARGE SCALE GENOMIC DNA]</scope>
    <source>
        <strain evidence="2">CIP 110025</strain>
    </source>
</reference>
<evidence type="ECO:0000313" key="2">
    <source>
        <dbReference type="Proteomes" id="UP000556700"/>
    </source>
</evidence>